<dbReference type="Pfam" id="PF24589">
    <property type="entry name" value="DUF7614"/>
    <property type="match status" value="1"/>
</dbReference>
<evidence type="ECO:0000256" key="1">
    <source>
        <dbReference type="SAM" id="MobiDB-lite"/>
    </source>
</evidence>
<evidence type="ECO:0000313" key="3">
    <source>
        <dbReference type="EMBL" id="KAF1990434.1"/>
    </source>
</evidence>
<feature type="compositionally biased region" description="Basic and acidic residues" evidence="1">
    <location>
        <begin position="90"/>
        <end position="106"/>
    </location>
</feature>
<feature type="region of interest" description="Disordered" evidence="1">
    <location>
        <begin position="86"/>
        <end position="110"/>
    </location>
</feature>
<dbReference type="AlphaFoldDB" id="A0A6G1HBJ3"/>
<evidence type="ECO:0000313" key="4">
    <source>
        <dbReference type="Proteomes" id="UP000800041"/>
    </source>
</evidence>
<dbReference type="InterPro" id="IPR056033">
    <property type="entry name" value="DUF7614"/>
</dbReference>
<accession>A0A6G1HBJ3</accession>
<dbReference type="OrthoDB" id="4356615at2759"/>
<keyword evidence="4" id="KW-1185">Reference proteome</keyword>
<name>A0A6G1HBJ3_9PEZI</name>
<protein>
    <recommendedName>
        <fullName evidence="2">DUF7614 domain-containing protein</fullName>
    </recommendedName>
</protein>
<dbReference type="Proteomes" id="UP000800041">
    <property type="component" value="Unassembled WGS sequence"/>
</dbReference>
<feature type="non-terminal residue" evidence="3">
    <location>
        <position position="1"/>
    </location>
</feature>
<proteinExistence type="predicted"/>
<evidence type="ECO:0000259" key="2">
    <source>
        <dbReference type="Pfam" id="PF24589"/>
    </source>
</evidence>
<reference evidence="3" key="1">
    <citation type="journal article" date="2020" name="Stud. Mycol.">
        <title>101 Dothideomycetes genomes: a test case for predicting lifestyles and emergence of pathogens.</title>
        <authorList>
            <person name="Haridas S."/>
            <person name="Albert R."/>
            <person name="Binder M."/>
            <person name="Bloem J."/>
            <person name="Labutti K."/>
            <person name="Salamov A."/>
            <person name="Andreopoulos B."/>
            <person name="Baker S."/>
            <person name="Barry K."/>
            <person name="Bills G."/>
            <person name="Bluhm B."/>
            <person name="Cannon C."/>
            <person name="Castanera R."/>
            <person name="Culley D."/>
            <person name="Daum C."/>
            <person name="Ezra D."/>
            <person name="Gonzalez J."/>
            <person name="Henrissat B."/>
            <person name="Kuo A."/>
            <person name="Liang C."/>
            <person name="Lipzen A."/>
            <person name="Lutzoni F."/>
            <person name="Magnuson J."/>
            <person name="Mondo S."/>
            <person name="Nolan M."/>
            <person name="Ohm R."/>
            <person name="Pangilinan J."/>
            <person name="Park H.-J."/>
            <person name="Ramirez L."/>
            <person name="Alfaro M."/>
            <person name="Sun H."/>
            <person name="Tritt A."/>
            <person name="Yoshinaga Y."/>
            <person name="Zwiers L.-H."/>
            <person name="Turgeon B."/>
            <person name="Goodwin S."/>
            <person name="Spatafora J."/>
            <person name="Crous P."/>
            <person name="Grigoriev I."/>
        </authorList>
    </citation>
    <scope>NUCLEOTIDE SEQUENCE</scope>
    <source>
        <strain evidence="3">CBS 113979</strain>
    </source>
</reference>
<gene>
    <name evidence="3" type="ORF">K402DRAFT_324957</name>
</gene>
<sequence length="168" mass="19433">SRLVPLIRIHKTWEAHTCRLQLLSRRDPRTGEPRVTCAIFFGRDFTHASSMAFQVRATDSFEKVEDRGGGKHVKYGVKFVDAKFPLPQPKGKEEKREAKEREKENGGDASELAPRLEDQFVCLSRLEYPGEHDDVTVWFRDERSRDELIRALPGEVRVGRAMTLRRKI</sequence>
<dbReference type="EMBL" id="ML977142">
    <property type="protein sequence ID" value="KAF1990434.1"/>
    <property type="molecule type" value="Genomic_DNA"/>
</dbReference>
<organism evidence="3 4">
    <name type="scientific">Aulographum hederae CBS 113979</name>
    <dbReference type="NCBI Taxonomy" id="1176131"/>
    <lineage>
        <taxon>Eukaryota</taxon>
        <taxon>Fungi</taxon>
        <taxon>Dikarya</taxon>
        <taxon>Ascomycota</taxon>
        <taxon>Pezizomycotina</taxon>
        <taxon>Dothideomycetes</taxon>
        <taxon>Pleosporomycetidae</taxon>
        <taxon>Aulographales</taxon>
        <taxon>Aulographaceae</taxon>
    </lineage>
</organism>
<feature type="domain" description="DUF7614" evidence="2">
    <location>
        <begin position="4"/>
        <end position="153"/>
    </location>
</feature>